<dbReference type="InterPro" id="IPR017871">
    <property type="entry name" value="ABC_transporter-like_CS"/>
</dbReference>
<dbReference type="SUPFAM" id="SSF52540">
    <property type="entry name" value="P-loop containing nucleoside triphosphate hydrolases"/>
    <property type="match status" value="2"/>
</dbReference>
<dbReference type="SMART" id="SM00382">
    <property type="entry name" value="AAA"/>
    <property type="match status" value="2"/>
</dbReference>
<dbReference type="Pfam" id="PF00005">
    <property type="entry name" value="ABC_tran"/>
    <property type="match status" value="2"/>
</dbReference>
<dbReference type="GO" id="GO:0016887">
    <property type="term" value="F:ATP hydrolysis activity"/>
    <property type="evidence" value="ECO:0007669"/>
    <property type="project" value="InterPro"/>
</dbReference>
<evidence type="ECO:0000313" key="11">
    <source>
        <dbReference type="EMBL" id="OZG53625.1"/>
    </source>
</evidence>
<evidence type="ECO:0000256" key="6">
    <source>
        <dbReference type="ARBA" id="ARBA00022840"/>
    </source>
</evidence>
<dbReference type="PANTHER" id="PTHR43553:SF24">
    <property type="entry name" value="ENERGY-COUPLING FACTOR TRANSPORTER ATP-BINDING PROTEIN ECFA1"/>
    <property type="match status" value="1"/>
</dbReference>
<reference evidence="11 12" key="1">
    <citation type="journal article" date="2017" name="BMC Genomics">
        <title>Comparative genomic and phylogenomic analyses of the Bifidobacteriaceae family.</title>
        <authorList>
            <person name="Lugli G.A."/>
            <person name="Milani C."/>
            <person name="Turroni F."/>
            <person name="Duranti S."/>
            <person name="Mancabelli L."/>
            <person name="Mangifesta M."/>
            <person name="Ferrario C."/>
            <person name="Modesto M."/>
            <person name="Mattarelli P."/>
            <person name="Jiri K."/>
            <person name="van Sinderen D."/>
            <person name="Ventura M."/>
        </authorList>
    </citation>
    <scope>NUCLEOTIDE SEQUENCE [LARGE SCALE GENOMIC DNA]</scope>
    <source>
        <strain evidence="11 12">DSM 24762</strain>
    </source>
</reference>
<evidence type="ECO:0000256" key="5">
    <source>
        <dbReference type="ARBA" id="ARBA00022741"/>
    </source>
</evidence>
<protein>
    <submittedName>
        <fullName evidence="11">Cobalt ABC transporter ATP-binding protein</fullName>
    </submittedName>
</protein>
<evidence type="ECO:0000313" key="12">
    <source>
        <dbReference type="Proteomes" id="UP000243657"/>
    </source>
</evidence>
<keyword evidence="12" id="KW-1185">Reference proteome</keyword>
<proteinExistence type="inferred from homology"/>
<dbReference type="CDD" id="cd16914">
    <property type="entry name" value="EcfT"/>
    <property type="match status" value="1"/>
</dbReference>
<evidence type="ECO:0000256" key="3">
    <source>
        <dbReference type="ARBA" id="ARBA00022448"/>
    </source>
</evidence>
<dbReference type="InterPro" id="IPR015856">
    <property type="entry name" value="ABC_transpr_CbiO/EcfA_su"/>
</dbReference>
<comment type="caution">
    <text evidence="11">The sequence shown here is derived from an EMBL/GenBank/DDBJ whole genome shotgun (WGS) entry which is preliminary data.</text>
</comment>
<sequence length="720" mass="76978">MSAAVELSHVSFSYDGERDVLQDISLTVPRGQWLTIVGANGSGKSTLSRLLSAVSAPTSGTLTVLGNTLFDAGGVHRDAYIRARHALSYVTQNPEDHIVGATVKDDVAFEPENLGFAPCDTASAVQHALGQTGMLTFSDTDPQHLSGGQQQRVAIASALAASPDLLILDEPFAYVDVAARRSILSSLSAQHSRGVTIIIITHHESVAALGERVITLGEGRIVHDGKPHDVSADESISAERIPVPVQNEVAQPVLAAKNLTYAYDGRSVLENVNVSVARGEFVTLSGPNGTGKSTLAYLLAGAFQPTSGSVISHAERIGLVLQKPEKQLFAESVREDIAFGPRNLGLSADEVDARVAQMAEFLGITDLLDSPVWNLSGGQQRLVAIAGTLAMKPDVLILDEPTAGLDTHVEARLLSVLEALHEQGMTILMITHSLAHIRQLATRAILLEPPSYAADPSVTPEDAVTAPLSRFDPRALTTVTLLTLFTSFALHTPAQLGLGVLVALAYVLLAHIRPSELVTELHGFWIFIAFMGLFNLFFVQSGAELVQFGPVRLTDAGVWAGVLYAGRFALLAVVAVSVLHILPPARITDAVESLCGGLKRLGWPVHELSLMMSLSLRFIPILTRDVRSLITAQELRGGTIRHGSLAVRARSAQALIVPSFANALRHADKLSVALDIRGFDSSATRVPWRVMRMTGRDWALVAAFVVYLAAVVGLYFVSFV</sequence>
<dbReference type="Proteomes" id="UP000243657">
    <property type="component" value="Unassembled WGS sequence"/>
</dbReference>
<name>A0A261F3H5_9BIFI</name>
<dbReference type="GO" id="GO:0042626">
    <property type="term" value="F:ATPase-coupled transmembrane transporter activity"/>
    <property type="evidence" value="ECO:0007669"/>
    <property type="project" value="TreeGrafter"/>
</dbReference>
<keyword evidence="4 9" id="KW-0812">Transmembrane</keyword>
<evidence type="ECO:0000256" key="4">
    <source>
        <dbReference type="ARBA" id="ARBA00022692"/>
    </source>
</evidence>
<feature type="domain" description="ABC transporter" evidence="10">
    <location>
        <begin position="254"/>
        <end position="474"/>
    </location>
</feature>
<dbReference type="EMBL" id="MWWT01000008">
    <property type="protein sequence ID" value="OZG53625.1"/>
    <property type="molecule type" value="Genomic_DNA"/>
</dbReference>
<dbReference type="InterPro" id="IPR003593">
    <property type="entry name" value="AAA+_ATPase"/>
</dbReference>
<keyword evidence="8 9" id="KW-0472">Membrane</keyword>
<dbReference type="PANTHER" id="PTHR43553">
    <property type="entry name" value="HEAVY METAL TRANSPORTER"/>
    <property type="match status" value="1"/>
</dbReference>
<dbReference type="Gene3D" id="3.40.50.300">
    <property type="entry name" value="P-loop containing nucleotide triphosphate hydrolases"/>
    <property type="match status" value="2"/>
</dbReference>
<keyword evidence="3" id="KW-0813">Transport</keyword>
<evidence type="ECO:0000256" key="9">
    <source>
        <dbReference type="SAM" id="Phobius"/>
    </source>
</evidence>
<feature type="transmembrane region" description="Helical" evidence="9">
    <location>
        <begin position="558"/>
        <end position="582"/>
    </location>
</feature>
<evidence type="ECO:0000256" key="7">
    <source>
        <dbReference type="ARBA" id="ARBA00022989"/>
    </source>
</evidence>
<dbReference type="InterPro" id="IPR003439">
    <property type="entry name" value="ABC_transporter-like_ATP-bd"/>
</dbReference>
<dbReference type="CDD" id="cd03225">
    <property type="entry name" value="ABC_cobalt_CbiO_domain1"/>
    <property type="match status" value="2"/>
</dbReference>
<dbReference type="InterPro" id="IPR050095">
    <property type="entry name" value="ECF_ABC_transporter_ATP-bd"/>
</dbReference>
<gene>
    <name evidence="11" type="ORF">ALMA_1190</name>
</gene>
<feature type="transmembrane region" description="Helical" evidence="9">
    <location>
        <begin position="521"/>
        <end position="538"/>
    </location>
</feature>
<feature type="transmembrane region" description="Helical" evidence="9">
    <location>
        <begin position="488"/>
        <end position="509"/>
    </location>
</feature>
<feature type="transmembrane region" description="Helical" evidence="9">
    <location>
        <begin position="698"/>
        <end position="717"/>
    </location>
</feature>
<dbReference type="Pfam" id="PF02361">
    <property type="entry name" value="CbiQ"/>
    <property type="match status" value="1"/>
</dbReference>
<dbReference type="PROSITE" id="PS50893">
    <property type="entry name" value="ABC_TRANSPORTER_2"/>
    <property type="match status" value="2"/>
</dbReference>
<dbReference type="PROSITE" id="PS00211">
    <property type="entry name" value="ABC_TRANSPORTER_1"/>
    <property type="match status" value="2"/>
</dbReference>
<organism evidence="11 12">
    <name type="scientific">Alloscardovia macacae</name>
    <dbReference type="NCBI Taxonomy" id="1160091"/>
    <lineage>
        <taxon>Bacteria</taxon>
        <taxon>Bacillati</taxon>
        <taxon>Actinomycetota</taxon>
        <taxon>Actinomycetes</taxon>
        <taxon>Bifidobacteriales</taxon>
        <taxon>Bifidobacteriaceae</taxon>
        <taxon>Alloscardovia</taxon>
    </lineage>
</organism>
<dbReference type="AlphaFoldDB" id="A0A261F3H5"/>
<comment type="similarity">
    <text evidence="2">Belongs to the ABC transporter superfamily.</text>
</comment>
<evidence type="ECO:0000256" key="2">
    <source>
        <dbReference type="ARBA" id="ARBA00005417"/>
    </source>
</evidence>
<keyword evidence="7 9" id="KW-1133">Transmembrane helix</keyword>
<keyword evidence="5" id="KW-0547">Nucleotide-binding</keyword>
<dbReference type="RefSeq" id="WP_094726829.1">
    <property type="nucleotide sequence ID" value="NZ_JBHLWS010000009.1"/>
</dbReference>
<dbReference type="InterPro" id="IPR003339">
    <property type="entry name" value="ABC/ECF_trnsptr_transmembrane"/>
</dbReference>
<evidence type="ECO:0000256" key="8">
    <source>
        <dbReference type="ARBA" id="ARBA00023136"/>
    </source>
</evidence>
<evidence type="ECO:0000256" key="1">
    <source>
        <dbReference type="ARBA" id="ARBA00004141"/>
    </source>
</evidence>
<dbReference type="NCBIfam" id="NF010167">
    <property type="entry name" value="PRK13648.1"/>
    <property type="match status" value="2"/>
</dbReference>
<accession>A0A261F3H5</accession>
<evidence type="ECO:0000259" key="10">
    <source>
        <dbReference type="PROSITE" id="PS50893"/>
    </source>
</evidence>
<dbReference type="GO" id="GO:0043190">
    <property type="term" value="C:ATP-binding cassette (ABC) transporter complex"/>
    <property type="evidence" value="ECO:0007669"/>
    <property type="project" value="TreeGrafter"/>
</dbReference>
<keyword evidence="6 11" id="KW-0067">ATP-binding</keyword>
<comment type="subcellular location">
    <subcellularLocation>
        <location evidence="1">Membrane</location>
        <topology evidence="1">Multi-pass membrane protein</topology>
    </subcellularLocation>
</comment>
<dbReference type="GO" id="GO:0005524">
    <property type="term" value="F:ATP binding"/>
    <property type="evidence" value="ECO:0007669"/>
    <property type="project" value="UniProtKB-KW"/>
</dbReference>
<feature type="domain" description="ABC transporter" evidence="10">
    <location>
        <begin position="5"/>
        <end position="243"/>
    </location>
</feature>
<dbReference type="InterPro" id="IPR027417">
    <property type="entry name" value="P-loop_NTPase"/>
</dbReference>